<protein>
    <recommendedName>
        <fullName evidence="15">Peptidase metallopeptidase domain-containing protein</fullName>
    </recommendedName>
</protein>
<feature type="binding site" evidence="11">
    <location>
        <position position="330"/>
    </location>
    <ligand>
        <name>Zn(2+)</name>
        <dbReference type="ChEBI" id="CHEBI:29105"/>
        <label>1</label>
    </ligand>
</feature>
<feature type="binding site" evidence="11">
    <location>
        <position position="528"/>
    </location>
    <ligand>
        <name>Ca(2+)</name>
        <dbReference type="ChEBI" id="CHEBI:29108"/>
        <label>4</label>
    </ligand>
</feature>
<keyword evidence="17" id="KW-1185">Reference proteome</keyword>
<feature type="binding site" evidence="11">
    <location>
        <position position="363"/>
    </location>
    <ligand>
        <name>Ca(2+)</name>
        <dbReference type="ChEBI" id="CHEBI:29108"/>
        <label>3</label>
    </ligand>
</feature>
<evidence type="ECO:0000256" key="3">
    <source>
        <dbReference type="ARBA" id="ARBA00022723"/>
    </source>
</evidence>
<dbReference type="Pfam" id="PF00045">
    <property type="entry name" value="Hemopexin"/>
    <property type="match status" value="3"/>
</dbReference>
<evidence type="ECO:0000256" key="9">
    <source>
        <dbReference type="ARBA" id="ARBA00023145"/>
    </source>
</evidence>
<dbReference type="GO" id="GO:0030198">
    <property type="term" value="P:extracellular matrix organization"/>
    <property type="evidence" value="ECO:0007669"/>
    <property type="project" value="TreeGrafter"/>
</dbReference>
<feature type="repeat" description="Hemopexin" evidence="12">
    <location>
        <begin position="520"/>
        <end position="569"/>
    </location>
</feature>
<dbReference type="InterPro" id="IPR018487">
    <property type="entry name" value="Hemopexin-like_repeat"/>
</dbReference>
<dbReference type="CDD" id="cd00094">
    <property type="entry name" value="HX"/>
    <property type="match status" value="1"/>
</dbReference>
<feature type="signal peptide" evidence="14">
    <location>
        <begin position="1"/>
        <end position="24"/>
    </location>
</feature>
<feature type="binding site" evidence="11">
    <location>
        <position position="358"/>
    </location>
    <ligand>
        <name>Zn(2+)</name>
        <dbReference type="ChEBI" id="CHEBI:29105"/>
        <label>1</label>
    </ligand>
</feature>
<dbReference type="PRINTS" id="PR00138">
    <property type="entry name" value="MATRIXIN"/>
</dbReference>
<feature type="active site" evidence="10">
    <location>
        <position position="385"/>
    </location>
</feature>
<feature type="binding site" evidence="11">
    <location>
        <position position="343"/>
    </location>
    <ligand>
        <name>Zn(2+)</name>
        <dbReference type="ChEBI" id="CHEBI:29105"/>
        <label>1</label>
    </ligand>
</feature>
<feature type="binding site" evidence="11">
    <location>
        <position position="356"/>
    </location>
    <ligand>
        <name>Ca(2+)</name>
        <dbReference type="ChEBI" id="CHEBI:29108"/>
        <label>2</label>
    </ligand>
</feature>
<dbReference type="CDD" id="cd04278">
    <property type="entry name" value="ZnMc_MMP"/>
    <property type="match status" value="1"/>
</dbReference>
<comment type="similarity">
    <text evidence="1">Belongs to the peptidase M10A family.</text>
</comment>
<evidence type="ECO:0000256" key="8">
    <source>
        <dbReference type="ARBA" id="ARBA00023049"/>
    </source>
</evidence>
<evidence type="ECO:0000256" key="13">
    <source>
        <dbReference type="SAM" id="MobiDB-lite"/>
    </source>
</evidence>
<accession>A0AAN7SCX6</accession>
<feature type="binding site" evidence="11">
    <location>
        <position position="318"/>
    </location>
    <ligand>
        <name>Ca(2+)</name>
        <dbReference type="ChEBI" id="CHEBI:29108"/>
        <label>2</label>
    </ligand>
</feature>
<keyword evidence="2" id="KW-0645">Protease</keyword>
<dbReference type="InterPro" id="IPR036365">
    <property type="entry name" value="PGBD-like_sf"/>
</dbReference>
<keyword evidence="6" id="KW-0378">Hydrolase</keyword>
<dbReference type="PROSITE" id="PS00546">
    <property type="entry name" value="CYSTEINE_SWITCH"/>
    <property type="match status" value="1"/>
</dbReference>
<dbReference type="SUPFAM" id="SSF47090">
    <property type="entry name" value="PGBD-like"/>
    <property type="match status" value="1"/>
</dbReference>
<feature type="chain" id="PRO_5042864731" description="Peptidase metallopeptidase domain-containing protein" evidence="14">
    <location>
        <begin position="25"/>
        <end position="729"/>
    </location>
</feature>
<evidence type="ECO:0000256" key="2">
    <source>
        <dbReference type="ARBA" id="ARBA00022670"/>
    </source>
</evidence>
<proteinExistence type="inferred from homology"/>
<comment type="cofactor">
    <cofactor evidence="11">
        <name>Ca(2+)</name>
        <dbReference type="ChEBI" id="CHEBI:29108"/>
    </cofactor>
    <text evidence="11">Can bind about 5 Ca(2+) ions per subunit.</text>
</comment>
<dbReference type="Gene3D" id="3.40.390.10">
    <property type="entry name" value="Collagenase (Catalytic Domain)"/>
    <property type="match status" value="1"/>
</dbReference>
<keyword evidence="5" id="KW-0677">Repeat</keyword>
<feature type="repeat" description="Hemopexin" evidence="12">
    <location>
        <begin position="619"/>
        <end position="667"/>
    </location>
</feature>
<evidence type="ECO:0000256" key="11">
    <source>
        <dbReference type="PIRSR" id="PIRSR621190-2"/>
    </source>
</evidence>
<feature type="binding site" evidence="11">
    <location>
        <position position="671"/>
    </location>
    <ligand>
        <name>Ca(2+)</name>
        <dbReference type="ChEBI" id="CHEBI:29108"/>
        <label>4</label>
    </ligand>
</feature>
<dbReference type="PANTHER" id="PTHR10201">
    <property type="entry name" value="MATRIX METALLOPROTEINASE"/>
    <property type="match status" value="1"/>
</dbReference>
<feature type="compositionally biased region" description="Acidic residues" evidence="13">
    <location>
        <begin position="454"/>
        <end position="469"/>
    </location>
</feature>
<dbReference type="InterPro" id="IPR036375">
    <property type="entry name" value="Hemopexin-like_dom_sf"/>
</dbReference>
<feature type="region of interest" description="Disordered" evidence="13">
    <location>
        <begin position="433"/>
        <end position="519"/>
    </location>
</feature>
<dbReference type="SMART" id="SM00235">
    <property type="entry name" value="ZnMc"/>
    <property type="match status" value="1"/>
</dbReference>
<comment type="caution">
    <text evidence="16">The sequence shown here is derived from an EMBL/GenBank/DDBJ whole genome shotgun (WGS) entry which is preliminary data.</text>
</comment>
<dbReference type="InterPro" id="IPR001818">
    <property type="entry name" value="Pept_M10_metallopeptidase"/>
</dbReference>
<evidence type="ECO:0000256" key="10">
    <source>
        <dbReference type="PIRSR" id="PIRSR621190-1"/>
    </source>
</evidence>
<feature type="binding site" evidence="11">
    <location>
        <position position="394"/>
    </location>
    <ligand>
        <name>Zn(2+)</name>
        <dbReference type="ChEBI" id="CHEBI:29105"/>
        <label>2</label>
        <note>catalytic</note>
    </ligand>
</feature>
<feature type="binding site" description="in inhibited form" evidence="11">
    <location>
        <position position="248"/>
    </location>
    <ligand>
        <name>Zn(2+)</name>
        <dbReference type="ChEBI" id="CHEBI:29105"/>
        <label>2</label>
        <note>catalytic</note>
    </ligand>
</feature>
<dbReference type="InterPro" id="IPR011992">
    <property type="entry name" value="EF-hand-dom_pair"/>
</dbReference>
<keyword evidence="9" id="KW-0865">Zymogen</keyword>
<dbReference type="EMBL" id="JARPUR010000005">
    <property type="protein sequence ID" value="KAK4875222.1"/>
    <property type="molecule type" value="Genomic_DNA"/>
</dbReference>
<feature type="binding site" evidence="11">
    <location>
        <position position="384"/>
    </location>
    <ligand>
        <name>Zn(2+)</name>
        <dbReference type="ChEBI" id="CHEBI:29105"/>
        <label>2</label>
        <note>catalytic</note>
    </ligand>
</feature>
<dbReference type="AlphaFoldDB" id="A0AAN7SCX6"/>
<dbReference type="InterPro" id="IPR021158">
    <property type="entry name" value="Pept_M10A_Zn_BS"/>
</dbReference>
<evidence type="ECO:0000256" key="6">
    <source>
        <dbReference type="ARBA" id="ARBA00022801"/>
    </source>
</evidence>
<keyword evidence="4 14" id="KW-0732">Signal</keyword>
<dbReference type="PANTHER" id="PTHR10201:SF169">
    <property type="entry name" value="MATRIX METALLOPROTEINASE-16-LIKE PROTEIN"/>
    <property type="match status" value="1"/>
</dbReference>
<sequence>MSSCFLKLFFMVLITLLINHSIQANNLRQNASSNLYNILFEVFEHLDQNHEGCIPIHKVFQLLNEVDIPFDDAVIENVSDEYLKSLGVFEFADVVEFAKIVIKMFDDGMTKELGNVYLMYDKGVKEYMGVGELEKMFFDVYPDARKNEFDEVVRQIFAKNCIGDKCTVLRNVILHPLPATRSNYHLPTSQTFEFMKRYGYLEDTPNSEALYTEDAIRDVIKNVQKFGGIDETGIIDNATLALMKSPRCGVPDILRNSRSKRYALGSKGWRKRHITYHLSNWSPRLGESVVADNIQKALDIWGRYGRLTFTRVNDVNADIIVFFARGPHGDNFPFDGPGEVLAHAFFPSEYPGRGGDIHFDEEEEWSIHTKVSQEGTDFFTVAFHELGHSLGLSHSPVTTSIMFPYYQGYADDLDYDDILGMYALYIQGLPDTAPHYNPPREPVTPRTPSSTESSYDEDEDNADEDENTDTVDTNNIDDTNDNDENNSYPESTEITTFESEEQEEKSVENEVPSLPKSTIPDICEGDFDAVAMLREELFIFKDEYFWRLKERLQIEPGYPAKINQMFPLPSTVLKLDAIYERPDGMIILFSDNQFWVYNGIEFIENSPQPLSKYGIAEYVDKIDAALNWEKNGKTYLFKDDRFWRYNEETQTLDEGYPMHIDRWRGVPEKLDAATTWKDGKTYFFKGKFYWAYDTVWASVTDSSPLPAPQTWLGCPEKEFIRAYFSKKPK</sequence>
<dbReference type="GO" id="GO:0030574">
    <property type="term" value="P:collagen catabolic process"/>
    <property type="evidence" value="ECO:0007669"/>
    <property type="project" value="TreeGrafter"/>
</dbReference>
<evidence type="ECO:0000256" key="5">
    <source>
        <dbReference type="ARBA" id="ARBA00022737"/>
    </source>
</evidence>
<organism evidence="16 17">
    <name type="scientific">Aquatica leii</name>
    <dbReference type="NCBI Taxonomy" id="1421715"/>
    <lineage>
        <taxon>Eukaryota</taxon>
        <taxon>Metazoa</taxon>
        <taxon>Ecdysozoa</taxon>
        <taxon>Arthropoda</taxon>
        <taxon>Hexapoda</taxon>
        <taxon>Insecta</taxon>
        <taxon>Pterygota</taxon>
        <taxon>Neoptera</taxon>
        <taxon>Endopterygota</taxon>
        <taxon>Coleoptera</taxon>
        <taxon>Polyphaga</taxon>
        <taxon>Elateriformia</taxon>
        <taxon>Elateroidea</taxon>
        <taxon>Lampyridae</taxon>
        <taxon>Luciolinae</taxon>
        <taxon>Aquatica</taxon>
    </lineage>
</organism>
<feature type="repeat" description="Hemopexin" evidence="12">
    <location>
        <begin position="668"/>
        <end position="714"/>
    </location>
</feature>
<dbReference type="GO" id="GO:0006508">
    <property type="term" value="P:proteolysis"/>
    <property type="evidence" value="ECO:0007669"/>
    <property type="project" value="UniProtKB-KW"/>
</dbReference>
<dbReference type="InterPro" id="IPR000585">
    <property type="entry name" value="Hemopexin-like_dom"/>
</dbReference>
<dbReference type="Gene3D" id="2.110.10.10">
    <property type="entry name" value="Hemopexin-like domain"/>
    <property type="match status" value="1"/>
</dbReference>
<evidence type="ECO:0000256" key="4">
    <source>
        <dbReference type="ARBA" id="ARBA00022729"/>
    </source>
</evidence>
<dbReference type="InterPro" id="IPR006026">
    <property type="entry name" value="Peptidase_Metallo"/>
</dbReference>
<keyword evidence="7 11" id="KW-0862">Zinc</keyword>
<feature type="binding site" evidence="11">
    <location>
        <position position="402"/>
    </location>
    <ligand>
        <name>Zn(2+)</name>
        <dbReference type="ChEBI" id="CHEBI:29105"/>
        <label>2</label>
        <note>catalytic</note>
    </ligand>
</feature>
<dbReference type="FunFam" id="3.40.390.10:FF:000022">
    <property type="entry name" value="Matrix metalloproteinase 1, isoform C"/>
    <property type="match status" value="1"/>
</dbReference>
<feature type="binding site" evidence="11">
    <location>
        <position position="335"/>
    </location>
    <ligand>
        <name>Ca(2+)</name>
        <dbReference type="ChEBI" id="CHEBI:29108"/>
        <label>3</label>
    </ligand>
</feature>
<feature type="binding site" evidence="11">
    <location>
        <position position="336"/>
    </location>
    <ligand>
        <name>Ca(2+)</name>
        <dbReference type="ChEBI" id="CHEBI:29108"/>
        <label>3</label>
    </ligand>
</feature>
<dbReference type="SMART" id="SM00120">
    <property type="entry name" value="HX"/>
    <property type="match status" value="4"/>
</dbReference>
<feature type="binding site" evidence="11">
    <location>
        <position position="360"/>
    </location>
    <ligand>
        <name>Ca(2+)</name>
        <dbReference type="ChEBI" id="CHEBI:29108"/>
        <label>3</label>
    </ligand>
</feature>
<evidence type="ECO:0000256" key="1">
    <source>
        <dbReference type="ARBA" id="ARBA00010370"/>
    </source>
</evidence>
<comment type="cofactor">
    <cofactor evidence="11">
        <name>Zn(2+)</name>
        <dbReference type="ChEBI" id="CHEBI:29105"/>
    </cofactor>
    <text evidence="11">Binds 2 Zn(2+) ions per subunit.</text>
</comment>
<dbReference type="InterPro" id="IPR033739">
    <property type="entry name" value="M10A_MMP"/>
</dbReference>
<evidence type="ECO:0000313" key="17">
    <source>
        <dbReference type="Proteomes" id="UP001353858"/>
    </source>
</evidence>
<feature type="binding site" evidence="11">
    <location>
        <position position="388"/>
    </location>
    <ligand>
        <name>Zn(2+)</name>
        <dbReference type="ChEBI" id="CHEBI:29105"/>
        <label>2</label>
        <note>catalytic</note>
    </ligand>
</feature>
<dbReference type="Proteomes" id="UP001353858">
    <property type="component" value="Unassembled WGS sequence"/>
</dbReference>
<dbReference type="SUPFAM" id="SSF55486">
    <property type="entry name" value="Metalloproteases ('zincins'), catalytic domain"/>
    <property type="match status" value="1"/>
</dbReference>
<dbReference type="PROSITE" id="PS51642">
    <property type="entry name" value="HEMOPEXIN_2"/>
    <property type="match status" value="4"/>
</dbReference>
<feature type="repeat" description="Hemopexin" evidence="12">
    <location>
        <begin position="572"/>
        <end position="617"/>
    </location>
</feature>
<name>A0AAN7SCX6_9COLE</name>
<dbReference type="InterPro" id="IPR021190">
    <property type="entry name" value="Pept_M10A"/>
</dbReference>
<gene>
    <name evidence="16" type="ORF">RN001_011644</name>
</gene>
<feature type="domain" description="Peptidase metallopeptidase" evidence="15">
    <location>
        <begin position="265"/>
        <end position="427"/>
    </location>
</feature>
<feature type="binding site" evidence="11">
    <location>
        <position position="363"/>
    </location>
    <ligand>
        <name>Ca(2+)</name>
        <dbReference type="ChEBI" id="CHEBI:29108"/>
        <label>1</label>
    </ligand>
</feature>
<dbReference type="SUPFAM" id="SSF50923">
    <property type="entry name" value="Hemopexin-like domain"/>
    <property type="match status" value="1"/>
</dbReference>
<reference evidence="17" key="1">
    <citation type="submission" date="2023-01" db="EMBL/GenBank/DDBJ databases">
        <title>Key to firefly adult light organ development and bioluminescence: homeobox transcription factors regulate luciferase expression and transportation to peroxisome.</title>
        <authorList>
            <person name="Fu X."/>
        </authorList>
    </citation>
    <scope>NUCLEOTIDE SEQUENCE [LARGE SCALE GENOMIC DNA]</scope>
</reference>
<keyword evidence="11" id="KW-0106">Calcium</keyword>
<dbReference type="FunFam" id="2.110.10.10:FF:000018">
    <property type="entry name" value="Matrix metallopeptidase 25b"/>
    <property type="match status" value="1"/>
</dbReference>
<evidence type="ECO:0000259" key="15">
    <source>
        <dbReference type="SMART" id="SM00235"/>
    </source>
</evidence>
<feature type="binding site" evidence="11">
    <location>
        <position position="576"/>
    </location>
    <ligand>
        <name>Ca(2+)</name>
        <dbReference type="ChEBI" id="CHEBI:29108"/>
        <label>4</label>
    </ligand>
</feature>
<dbReference type="InterPro" id="IPR024079">
    <property type="entry name" value="MetalloPept_cat_dom_sf"/>
</dbReference>
<evidence type="ECO:0000256" key="12">
    <source>
        <dbReference type="PROSITE-ProRule" id="PRU01011"/>
    </source>
</evidence>
<dbReference type="Pfam" id="PF00413">
    <property type="entry name" value="Peptidase_M10"/>
    <property type="match status" value="1"/>
</dbReference>
<dbReference type="GO" id="GO:0004222">
    <property type="term" value="F:metalloendopeptidase activity"/>
    <property type="evidence" value="ECO:0007669"/>
    <property type="project" value="InterPro"/>
</dbReference>
<dbReference type="GO" id="GO:0008270">
    <property type="term" value="F:zinc ion binding"/>
    <property type="evidence" value="ECO:0007669"/>
    <property type="project" value="InterPro"/>
</dbReference>
<evidence type="ECO:0000256" key="7">
    <source>
        <dbReference type="ARBA" id="ARBA00022833"/>
    </source>
</evidence>
<evidence type="ECO:0000313" key="16">
    <source>
        <dbReference type="EMBL" id="KAK4875222.1"/>
    </source>
</evidence>
<dbReference type="GO" id="GO:0005615">
    <property type="term" value="C:extracellular space"/>
    <property type="evidence" value="ECO:0007669"/>
    <property type="project" value="TreeGrafter"/>
</dbReference>
<feature type="binding site" evidence="11">
    <location>
        <position position="328"/>
    </location>
    <ligand>
        <name>Zn(2+)</name>
        <dbReference type="ChEBI" id="CHEBI:29105"/>
        <label>1</label>
    </ligand>
</feature>
<evidence type="ECO:0000256" key="14">
    <source>
        <dbReference type="SAM" id="SignalP"/>
    </source>
</evidence>
<feature type="binding site" evidence="11">
    <location>
        <position position="354"/>
    </location>
    <ligand>
        <name>Ca(2+)</name>
        <dbReference type="ChEBI" id="CHEBI:29108"/>
        <label>2</label>
    </ligand>
</feature>
<keyword evidence="8" id="KW-0482">Metalloprotease</keyword>
<dbReference type="GO" id="GO:0031012">
    <property type="term" value="C:extracellular matrix"/>
    <property type="evidence" value="ECO:0007669"/>
    <property type="project" value="InterPro"/>
</dbReference>
<feature type="binding site" evidence="11">
    <location>
        <position position="625"/>
    </location>
    <ligand>
        <name>Ca(2+)</name>
        <dbReference type="ChEBI" id="CHEBI:29108"/>
        <label>5</label>
    </ligand>
</feature>
<keyword evidence="3 11" id="KW-0479">Metal-binding</keyword>
<dbReference type="SUPFAM" id="SSF47473">
    <property type="entry name" value="EF-hand"/>
    <property type="match status" value="1"/>
</dbReference>